<keyword evidence="2" id="KW-1185">Reference proteome</keyword>
<organism evidence="1 2">
    <name type="scientific">Trichonephila clavata</name>
    <name type="common">Joro spider</name>
    <name type="synonym">Nephila clavata</name>
    <dbReference type="NCBI Taxonomy" id="2740835"/>
    <lineage>
        <taxon>Eukaryota</taxon>
        <taxon>Metazoa</taxon>
        <taxon>Ecdysozoa</taxon>
        <taxon>Arthropoda</taxon>
        <taxon>Chelicerata</taxon>
        <taxon>Arachnida</taxon>
        <taxon>Araneae</taxon>
        <taxon>Araneomorphae</taxon>
        <taxon>Entelegynae</taxon>
        <taxon>Araneoidea</taxon>
        <taxon>Nephilidae</taxon>
        <taxon>Trichonephila</taxon>
    </lineage>
</organism>
<sequence>MWGRNVGVEEEMWVWGKKCGCGRRNVGVEEDMWVGEKRCRRGKRDVGTRNLIKKDSSHTKLLVFPVESKKKNCEHKRPQDEKTLSSRVAWSRWAERGTLTVPDPDLVGLRTLWGDSPPDNR</sequence>
<dbReference type="AlphaFoldDB" id="A0A8X6JC89"/>
<evidence type="ECO:0000313" key="2">
    <source>
        <dbReference type="Proteomes" id="UP000887116"/>
    </source>
</evidence>
<dbReference type="Proteomes" id="UP000887116">
    <property type="component" value="Unassembled WGS sequence"/>
</dbReference>
<proteinExistence type="predicted"/>
<dbReference type="EMBL" id="BMAO01029167">
    <property type="protein sequence ID" value="GFR29850.1"/>
    <property type="molecule type" value="Genomic_DNA"/>
</dbReference>
<name>A0A8X6JC89_TRICU</name>
<accession>A0A8X6JC89</accession>
<gene>
    <name evidence="1" type="ORF">TNCT_145981</name>
</gene>
<reference evidence="1" key="1">
    <citation type="submission" date="2020-07" db="EMBL/GenBank/DDBJ databases">
        <title>Multicomponent nature underlies the extraordinary mechanical properties of spider dragline silk.</title>
        <authorList>
            <person name="Kono N."/>
            <person name="Nakamura H."/>
            <person name="Mori M."/>
            <person name="Yoshida Y."/>
            <person name="Ohtoshi R."/>
            <person name="Malay A.D."/>
            <person name="Moran D.A.P."/>
            <person name="Tomita M."/>
            <person name="Numata K."/>
            <person name="Arakawa K."/>
        </authorList>
    </citation>
    <scope>NUCLEOTIDE SEQUENCE</scope>
</reference>
<comment type="caution">
    <text evidence="1">The sequence shown here is derived from an EMBL/GenBank/DDBJ whole genome shotgun (WGS) entry which is preliminary data.</text>
</comment>
<evidence type="ECO:0000313" key="1">
    <source>
        <dbReference type="EMBL" id="GFR29850.1"/>
    </source>
</evidence>
<protein>
    <submittedName>
        <fullName evidence="1">Uncharacterized protein</fullName>
    </submittedName>
</protein>